<dbReference type="Proteomes" id="UP000034181">
    <property type="component" value="Unassembled WGS sequence"/>
</dbReference>
<evidence type="ECO:0000256" key="1">
    <source>
        <dbReference type="SAM" id="Phobius"/>
    </source>
</evidence>
<keyword evidence="1" id="KW-1133">Transmembrane helix</keyword>
<name>A0A0G0K6V4_9BACT</name>
<keyword evidence="1" id="KW-0812">Transmembrane</keyword>
<reference evidence="3 4" key="1">
    <citation type="journal article" date="2015" name="Nature">
        <title>rRNA introns, odd ribosomes, and small enigmatic genomes across a large radiation of phyla.</title>
        <authorList>
            <person name="Brown C.T."/>
            <person name="Hug L.A."/>
            <person name="Thomas B.C."/>
            <person name="Sharon I."/>
            <person name="Castelle C.J."/>
            <person name="Singh A."/>
            <person name="Wilkins M.J."/>
            <person name="Williams K.H."/>
            <person name="Banfield J.F."/>
        </authorList>
    </citation>
    <scope>NUCLEOTIDE SEQUENCE [LARGE SCALE GENOMIC DNA]</scope>
</reference>
<dbReference type="Pfam" id="PF03703">
    <property type="entry name" value="bPH_2"/>
    <property type="match status" value="1"/>
</dbReference>
<dbReference type="PATRIC" id="fig|1618569.3.peg.330"/>
<feature type="transmembrane region" description="Helical" evidence="1">
    <location>
        <begin position="21"/>
        <end position="46"/>
    </location>
</feature>
<accession>A0A0G0K6V4</accession>
<protein>
    <recommendedName>
        <fullName evidence="2">YdbS-like PH domain-containing protein</fullName>
    </recommendedName>
</protein>
<dbReference type="AlphaFoldDB" id="A0A0G0K6V4"/>
<dbReference type="InterPro" id="IPR005182">
    <property type="entry name" value="YdbS-like_PH"/>
</dbReference>
<feature type="transmembrane region" description="Helical" evidence="1">
    <location>
        <begin position="58"/>
        <end position="85"/>
    </location>
</feature>
<sequence>MPTLLKNKSNSPKKLGPIRGSIILLILKLIVAVFIIDAIVFISSSFNSIFIDIQAPFYNLFSIILILSQPIVNTIRIVIIIYFVLSWSHTSYYIDGEHLIVHKGVLNIEEDTYELATIRSADVKQSLLQRIFNFGDVELKTSASGGYQVLVILKGIANPVEFERKIRKYF</sequence>
<dbReference type="EMBL" id="LBUZ01000011">
    <property type="protein sequence ID" value="KKQ75423.1"/>
    <property type="molecule type" value="Genomic_DNA"/>
</dbReference>
<evidence type="ECO:0000259" key="2">
    <source>
        <dbReference type="Pfam" id="PF03703"/>
    </source>
</evidence>
<comment type="caution">
    <text evidence="3">The sequence shown here is derived from an EMBL/GenBank/DDBJ whole genome shotgun (WGS) entry which is preliminary data.</text>
</comment>
<feature type="domain" description="YdbS-like PH" evidence="2">
    <location>
        <begin position="87"/>
        <end position="166"/>
    </location>
</feature>
<gene>
    <name evidence="3" type="ORF">US96_C0011G0021</name>
</gene>
<evidence type="ECO:0000313" key="3">
    <source>
        <dbReference type="EMBL" id="KKQ75423.1"/>
    </source>
</evidence>
<evidence type="ECO:0000313" key="4">
    <source>
        <dbReference type="Proteomes" id="UP000034181"/>
    </source>
</evidence>
<proteinExistence type="predicted"/>
<organism evidence="3 4">
    <name type="scientific">Candidatus Woesebacteria bacterium GW2011_GWB1_38_5b</name>
    <dbReference type="NCBI Taxonomy" id="1618569"/>
    <lineage>
        <taxon>Bacteria</taxon>
        <taxon>Candidatus Woeseibacteriota</taxon>
    </lineage>
</organism>
<keyword evidence="1" id="KW-0472">Membrane</keyword>